<dbReference type="OrthoDB" id="3232239at2759"/>
<keyword evidence="2" id="KW-1185">Reference proteome</keyword>
<name>A0A164SA60_9AGAM</name>
<gene>
    <name evidence="1" type="ORF">SISNIDRAFT_551095</name>
</gene>
<evidence type="ECO:0000313" key="1">
    <source>
        <dbReference type="EMBL" id="KZS91284.1"/>
    </source>
</evidence>
<evidence type="ECO:0008006" key="3">
    <source>
        <dbReference type="Google" id="ProtNLM"/>
    </source>
</evidence>
<proteinExistence type="predicted"/>
<dbReference type="SUPFAM" id="SSF52047">
    <property type="entry name" value="RNI-like"/>
    <property type="match status" value="1"/>
</dbReference>
<accession>A0A164SA60</accession>
<dbReference type="EMBL" id="KV419416">
    <property type="protein sequence ID" value="KZS91284.1"/>
    <property type="molecule type" value="Genomic_DNA"/>
</dbReference>
<dbReference type="Proteomes" id="UP000076722">
    <property type="component" value="Unassembled WGS sequence"/>
</dbReference>
<organism evidence="1 2">
    <name type="scientific">Sistotremastrum niveocremeum HHB9708</name>
    <dbReference type="NCBI Taxonomy" id="1314777"/>
    <lineage>
        <taxon>Eukaryota</taxon>
        <taxon>Fungi</taxon>
        <taxon>Dikarya</taxon>
        <taxon>Basidiomycota</taxon>
        <taxon>Agaricomycotina</taxon>
        <taxon>Agaricomycetes</taxon>
        <taxon>Sistotremastrales</taxon>
        <taxon>Sistotremastraceae</taxon>
        <taxon>Sertulicium</taxon>
        <taxon>Sertulicium niveocremeum</taxon>
    </lineage>
</organism>
<sequence>MFLHSLFTKYLRKGSDDLADKTSRLPLELYRPVIEALANSPECSKTDLFHVALTCRAFRVEAQRFLYHRIAFVEGHKSSVRLVKFLRRRQHITKLVHDLTIRNYGLFTGTRKRKTVSSYALAANFPFSLLPNLDTLTIIRNNHYSDAIGIHDRTLPSDLFTTLGTQLSSNSLTTYRCWLPMPSSHFFDFLLHQNKLEHLVLGDLSNNSPDIQTLLGSPSFLPGLLTLDATALDGQLATIMSQRHIKALRLTLLPELPADWSLYGPHLTALDLSSIAGVPLQTLKELIPGVPNLRLFLFVANQQCLMLNEFSLLDPLLNLEALSITILVWGAPLTAFVNKVQRDCKCPKLRSFYVEGPPSSVYHRSPSAISDDAGPEIWTNLGYCCREQWLGCELDQAIRANP</sequence>
<protein>
    <recommendedName>
        <fullName evidence="3">F-box domain-containing protein</fullName>
    </recommendedName>
</protein>
<reference evidence="1 2" key="1">
    <citation type="journal article" date="2016" name="Mol. Biol. Evol.">
        <title>Comparative Genomics of Early-Diverging Mushroom-Forming Fungi Provides Insights into the Origins of Lignocellulose Decay Capabilities.</title>
        <authorList>
            <person name="Nagy L.G."/>
            <person name="Riley R."/>
            <person name="Tritt A."/>
            <person name="Adam C."/>
            <person name="Daum C."/>
            <person name="Floudas D."/>
            <person name="Sun H."/>
            <person name="Yadav J.S."/>
            <person name="Pangilinan J."/>
            <person name="Larsson K.H."/>
            <person name="Matsuura K."/>
            <person name="Barry K."/>
            <person name="Labutti K."/>
            <person name="Kuo R."/>
            <person name="Ohm R.A."/>
            <person name="Bhattacharya S.S."/>
            <person name="Shirouzu T."/>
            <person name="Yoshinaga Y."/>
            <person name="Martin F.M."/>
            <person name="Grigoriev I.V."/>
            <person name="Hibbett D.S."/>
        </authorList>
    </citation>
    <scope>NUCLEOTIDE SEQUENCE [LARGE SCALE GENOMIC DNA]</scope>
    <source>
        <strain evidence="1 2">HHB9708</strain>
    </source>
</reference>
<dbReference type="AlphaFoldDB" id="A0A164SA60"/>
<evidence type="ECO:0000313" key="2">
    <source>
        <dbReference type="Proteomes" id="UP000076722"/>
    </source>
</evidence>